<dbReference type="InterPro" id="IPR002890">
    <property type="entry name" value="MG2"/>
</dbReference>
<dbReference type="Pfam" id="PF01835">
    <property type="entry name" value="MG2"/>
    <property type="match status" value="1"/>
</dbReference>
<sequence precursor="true">MMRRSSGMVAAESTFAARHGRPAARVFAIVASALSAASLAGAADPPARGPEAIRDAAAIQPAAPVVPGDVVAAMQEGKYDAAEGLLATLAAKADAADDRAYLNYLRAVAQRLAGRRKEAIETLQSAMKASPGGSWVPKIRYELAGLEMAAGNLAAAEELSRNEAIRLLADDRKDRLAEVYHAHARHLLQPDDPILQPDPNGAWELLNQARDLAKSPTLRAQLLFSMGKASQQAGNDPRAIENFQAYLREYPGGADRFAAKYRLGEVQRHTNALLPARLTWTDLAREIEKLPPQQRTRDADSIRADALAGIPSTYGIPTPQDDANLSLGVAALRRCLAAYPSHRGAVRAAYEVGASYLARGKSDAALEAFRQFLKGDEFRVESDEARRDQAELLMTATFQSAQILQGQQKYAEAIAGWRGYLGKFPNGPQSADAQRAILDTELLVAADHLARERYAEARAAWNAFVAGNPLDPRVPELLFQVGESFAKEKKYDEAIASWGPLTTKFPASEPAAHAQFLTASLFESEKADPAGAIERFRKIAVEPWKSQALQHVAVMESLALAVMTPRAFRTGETPGLKITSRNLEKLTFTAYRLNAEAYFRKKHGLGNVESLDIGLVAPDAEWTSEVPGYAKYRPVEATYELKSLERPAVYVVKVTDQKHLQATTLVVSSDIEAVLKTSRDQVLVFAQDMKTGKGRPRAKVLLSDGGQVVLEAETGADGVLIHDWSPARPGSSHLAYLILDGGNVAGSGLAVPEKVSQGLSPRAYIYADRPAYRPGQTVAVRGVVREVQNGQYANVPGALYRFEVTDSRGRQLVSRNVTLSEFGTFRESFPIDRGAPVGTYRIRAYQPGKSEFSGAFEVQSYQLEPIELAFDLKKSIYYRGEAVETDVVAKYQYGAPVAGRPIEVNLPDGRILHGETDNAGKFHLGFSTDAFAEDASLRIVARLTQDNVEAGAVVMLATRGFDIGLRTRRDVFLDGESFPVTATTTDAKGAPIGQSLSLSVIKMVTQAGRVTEREVERKTVATDAKTGTASLTFRVDDKDGGSFRLRAAGSDQFGNPIVTDHAIYISGKKDENHLRILADRQQFKLGEQAEVNLHSRGRAGTALLTWEADKILSYKLVTLKEGDNPLAWPVDGPQFPNFTLTASRMWENTFDQAKLDVQVERELTVTVKPVRPTVGPGEEVELEVTAADQLGRPAAAELSIAMIDRALLRLHPDRMPAIASFFYDQTRTGAFSTESSNTFRYVPATVPVARAVVDEAERIAAVAANAADRKDVQQAAQSQVALSLPAPSAPGDPDRLQAKGAMMGGYGGAGGAPAEAAGRRELASKRRSAGARDKRKADVSKDAEGSGYFQQLRGEAGEASAEDFDDRVALGDAPSNQPGSPRQRFVETAYWNPSVVTGKDGKGRVAFKAPGSLSDYLITARGVTGGDTLVGQTTTSLTIRKDFFVDLKAPGALTQGDRPRVIARVHHVGVIGTVDLRLTVYGGGREEVFPKALEIKGDGVDEVLMDGFETPDTDSVRLTLAGTLGASRDEVTAEIPVRPWGVQAYASESGTTSDGTAVFVGLPKGRAYESPEMVVLISPTLRRMLIELAMGRESRVDSPGLSCRIAPPPANTTADRAADLLAATSALAYLRATRSAGSPDVQRITSRIQGLVAELTAAQNEDGGWPWVAAGPIPRQNEKAPAAVGSERLTSAAVFWSLSAAEQAGLVPDAKVLDKAAGWLTQAVTAGTSSRDLDARATILHALSTRHAATFEMANSLNRERQVLSNAALAYLALTFANLSRPELGGELAAILVPRAKVEPTAPGRPSRLYWEGSGQSANARGSVETTALVSLALARVRPNGNELDRAAEWLHAHRFGYGWNPHRAKGAAVAALALYHGRSKGAEDRYRLTVTVNDAKVAELDVAGAGESREIRVPTKALKAGDANRVGLAMEGRGTFSYSVTMTGFSRDFGPDQDRTNRPAWVDRRVYWPAPRELDGKVLPSNFSVAVNPSTWENTISQVPLGGKSRVGLVVWRNVPDTTPEWERDFLVVEEQLPAGTTLIAGSVITSASSYTLADGVLTFYFAPDQNPGGIQYDVYGYLPGQYRALPTSVRSAYDPGRSHLGQPSDFKVLSPGEKNTDEYRVTPDELYAAGKIHFDAGRYAEAAASLEPLFAAYTLREDVLKDAARMLLLINIAPYDARKVVQYFEVVKEKAPELILDFDKLLVIGKAYRDINEYERATIVWRGLIEASYLEDARVGELLRQRGKTLEATAYLIGLWRTYPNTPSIESDFFGLSQILAKGAAEAFTEPRLRAELAAAGVTRSQLLLQTIRMVQVFLSQSPTNPMADEASLALVNAFIELEDYEGVVKLAGRFAATYPRSSYLDAFQYSEALANFHLGRYDRAVEVAEKISRAVYKDASGVDQPSPNKWQAIYILGQIFDARRVPAKAVDYYKQVADRFTDAASAIQFYTRKELRVPEVSIVRPQPRPAVAGAEGPGPRPPTGLRAVGLEPAGAGVEGLSKPGIKLEYRNIAKAEVTAYPVDLMQLYLARRNLNAIAGIDLAGITPLVEKSVVLGSGSDYEDSSKVVDLPLTKEGAYLVMIRGDNLYASGIVLVSPIDVETLEEPAAGRVRVTVRDARTRAALPKVQVKVIGTNNGDFFSGETDLRGVFVAEGVQGHVTAVARKDASQYAFYRGTNYVGSPPVPATPPPAANGQPAAGAADSPINQALDVNLKIQNSSNYMRQIQRLENRYNTAEPGKPRGAAAGGFR</sequence>
<feature type="domain" description="Alpha-2-macroglobulin bait region" evidence="5">
    <location>
        <begin position="1074"/>
        <end position="1210"/>
    </location>
</feature>
<dbReference type="EMBL" id="CP042997">
    <property type="protein sequence ID" value="QEH33600.1"/>
    <property type="molecule type" value="Genomic_DNA"/>
</dbReference>
<feature type="region of interest" description="Disordered" evidence="3">
    <location>
        <begin position="1278"/>
        <end position="1362"/>
    </location>
</feature>
<dbReference type="Pfam" id="PF13432">
    <property type="entry name" value="TPR_16"/>
    <property type="match status" value="1"/>
</dbReference>
<dbReference type="SUPFAM" id="SSF48239">
    <property type="entry name" value="Terpenoid cyclases/Protein prenyltransferases"/>
    <property type="match status" value="1"/>
</dbReference>
<reference evidence="7 8" key="1">
    <citation type="submission" date="2019-08" db="EMBL/GenBank/DDBJ databases">
        <title>Deep-cultivation of Planctomycetes and their phenomic and genomic characterization uncovers novel biology.</title>
        <authorList>
            <person name="Wiegand S."/>
            <person name="Jogler M."/>
            <person name="Boedeker C."/>
            <person name="Pinto D."/>
            <person name="Vollmers J."/>
            <person name="Rivas-Marin E."/>
            <person name="Kohn T."/>
            <person name="Peeters S.H."/>
            <person name="Heuer A."/>
            <person name="Rast P."/>
            <person name="Oberbeckmann S."/>
            <person name="Bunk B."/>
            <person name="Jeske O."/>
            <person name="Meyerdierks A."/>
            <person name="Storesund J.E."/>
            <person name="Kallscheuer N."/>
            <person name="Luecker S."/>
            <person name="Lage O.M."/>
            <person name="Pohl T."/>
            <person name="Merkel B.J."/>
            <person name="Hornburger P."/>
            <person name="Mueller R.-W."/>
            <person name="Bruemmer F."/>
            <person name="Labrenz M."/>
            <person name="Spormann A.M."/>
            <person name="Op den Camp H."/>
            <person name="Overmann J."/>
            <person name="Amann R."/>
            <person name="Jetten M.S.M."/>
            <person name="Mascher T."/>
            <person name="Medema M.H."/>
            <person name="Devos D.P."/>
            <person name="Kaster A.-K."/>
            <person name="Ovreas L."/>
            <person name="Rohde M."/>
            <person name="Galperin M.Y."/>
            <person name="Jogler C."/>
        </authorList>
    </citation>
    <scope>NUCLEOTIDE SEQUENCE [LARGE SCALE GENOMIC DNA]</scope>
    <source>
        <strain evidence="7 8">OJF2</strain>
    </source>
</reference>
<evidence type="ECO:0000259" key="6">
    <source>
        <dbReference type="SMART" id="SM01360"/>
    </source>
</evidence>
<dbReference type="PANTHER" id="PTHR40094:SF1">
    <property type="entry name" value="UBIQUITIN DOMAIN-CONTAINING PROTEIN"/>
    <property type="match status" value="1"/>
</dbReference>
<proteinExistence type="inferred from homology"/>
<evidence type="ECO:0000313" key="7">
    <source>
        <dbReference type="EMBL" id="QEH33600.1"/>
    </source>
</evidence>
<dbReference type="Pfam" id="PF00207">
    <property type="entry name" value="A2M"/>
    <property type="match status" value="1"/>
</dbReference>
<feature type="compositionally biased region" description="Gly residues" evidence="3">
    <location>
        <begin position="1302"/>
        <end position="1311"/>
    </location>
</feature>
<dbReference type="PANTHER" id="PTHR40094">
    <property type="entry name" value="ALPHA-2-MACROGLOBULIN HOMOLOG"/>
    <property type="match status" value="1"/>
</dbReference>
<feature type="compositionally biased region" description="Basic and acidic residues" evidence="3">
    <location>
        <begin position="1317"/>
        <end position="1344"/>
    </location>
</feature>
<feature type="repeat" description="TPR" evidence="2">
    <location>
        <begin position="346"/>
        <end position="379"/>
    </location>
</feature>
<evidence type="ECO:0000256" key="3">
    <source>
        <dbReference type="SAM" id="MobiDB-lite"/>
    </source>
</evidence>
<dbReference type="PROSITE" id="PS50005">
    <property type="entry name" value="TPR"/>
    <property type="match status" value="1"/>
</dbReference>
<dbReference type="Proteomes" id="UP000324233">
    <property type="component" value="Chromosome"/>
</dbReference>
<dbReference type="Gene3D" id="2.60.40.1930">
    <property type="match status" value="1"/>
</dbReference>
<dbReference type="RefSeq" id="WP_168221713.1">
    <property type="nucleotide sequence ID" value="NZ_CP042997.1"/>
</dbReference>
<dbReference type="InterPro" id="IPR011625">
    <property type="entry name" value="A2M_N_BRD"/>
</dbReference>
<dbReference type="Gene3D" id="1.25.40.10">
    <property type="entry name" value="Tetratricopeptide repeat domain"/>
    <property type="match status" value="5"/>
</dbReference>
<organism evidence="7 8">
    <name type="scientific">Aquisphaera giovannonii</name>
    <dbReference type="NCBI Taxonomy" id="406548"/>
    <lineage>
        <taxon>Bacteria</taxon>
        <taxon>Pseudomonadati</taxon>
        <taxon>Planctomycetota</taxon>
        <taxon>Planctomycetia</taxon>
        <taxon>Isosphaerales</taxon>
        <taxon>Isosphaeraceae</taxon>
        <taxon>Aquisphaera</taxon>
    </lineage>
</organism>
<keyword evidence="8" id="KW-1185">Reference proteome</keyword>
<feature type="region of interest" description="Disordered" evidence="3">
    <location>
        <begin position="2682"/>
        <end position="2701"/>
    </location>
</feature>
<protein>
    <submittedName>
        <fullName evidence="7">Outer membrane protein assembly factor BamD</fullName>
    </submittedName>
</protein>
<evidence type="ECO:0000256" key="1">
    <source>
        <dbReference type="ARBA" id="ARBA00010556"/>
    </source>
</evidence>
<dbReference type="Pfam" id="PF07703">
    <property type="entry name" value="A2M_BRD"/>
    <property type="match status" value="1"/>
</dbReference>
<dbReference type="InterPro" id="IPR011990">
    <property type="entry name" value="TPR-like_helical_dom_sf"/>
</dbReference>
<dbReference type="KEGG" id="agv:OJF2_21040"/>
<feature type="chain" id="PRO_5023007315" evidence="4">
    <location>
        <begin position="43"/>
        <end position="2748"/>
    </location>
</feature>
<dbReference type="GO" id="GO:0004866">
    <property type="term" value="F:endopeptidase inhibitor activity"/>
    <property type="evidence" value="ECO:0007669"/>
    <property type="project" value="InterPro"/>
</dbReference>
<dbReference type="InterPro" id="IPR051802">
    <property type="entry name" value="YfhM-like"/>
</dbReference>
<evidence type="ECO:0000259" key="5">
    <source>
        <dbReference type="SMART" id="SM01359"/>
    </source>
</evidence>
<dbReference type="Gene3D" id="1.50.10.20">
    <property type="match status" value="1"/>
</dbReference>
<comment type="similarity">
    <text evidence="1">Belongs to the protease inhibitor I39 (alpha-2-macroglobulin) family. Bacterial alpha-2-macroglobulin subfamily.</text>
</comment>
<dbReference type="InterPro" id="IPR001599">
    <property type="entry name" value="Macroglobln_a2"/>
</dbReference>
<evidence type="ECO:0000256" key="4">
    <source>
        <dbReference type="SAM" id="SignalP"/>
    </source>
</evidence>
<keyword evidence="2" id="KW-0802">TPR repeat</keyword>
<dbReference type="SMART" id="SM01359">
    <property type="entry name" value="A2M_N_2"/>
    <property type="match status" value="1"/>
</dbReference>
<dbReference type="SMART" id="SM01360">
    <property type="entry name" value="A2M"/>
    <property type="match status" value="1"/>
</dbReference>
<dbReference type="InterPro" id="IPR019734">
    <property type="entry name" value="TPR_rpt"/>
</dbReference>
<feature type="domain" description="Alpha-2-macroglobulin" evidence="6">
    <location>
        <begin position="1388"/>
        <end position="1478"/>
    </location>
</feature>
<gene>
    <name evidence="7" type="primary">bamD_1</name>
    <name evidence="7" type="ORF">OJF2_21040</name>
</gene>
<evidence type="ECO:0000313" key="8">
    <source>
        <dbReference type="Proteomes" id="UP000324233"/>
    </source>
</evidence>
<dbReference type="SUPFAM" id="SSF48452">
    <property type="entry name" value="TPR-like"/>
    <property type="match status" value="3"/>
</dbReference>
<dbReference type="InterPro" id="IPR008930">
    <property type="entry name" value="Terpenoid_cyclase/PrenylTrfase"/>
</dbReference>
<feature type="signal peptide" evidence="4">
    <location>
        <begin position="1"/>
        <end position="42"/>
    </location>
</feature>
<dbReference type="SMART" id="SM00028">
    <property type="entry name" value="TPR"/>
    <property type="match status" value="5"/>
</dbReference>
<keyword evidence="4" id="KW-0732">Signal</keyword>
<evidence type="ECO:0000256" key="2">
    <source>
        <dbReference type="PROSITE-ProRule" id="PRU00339"/>
    </source>
</evidence>
<name>A0A5B9W0Z4_9BACT</name>
<feature type="compositionally biased region" description="Low complexity" evidence="3">
    <location>
        <begin position="2691"/>
        <end position="2700"/>
    </location>
</feature>
<accession>A0A5B9W0Z4</accession>